<keyword evidence="1" id="KW-0472">Membrane</keyword>
<dbReference type="InterPro" id="IPR007110">
    <property type="entry name" value="Ig-like_dom"/>
</dbReference>
<evidence type="ECO:0000256" key="1">
    <source>
        <dbReference type="SAM" id="Phobius"/>
    </source>
</evidence>
<accession>A0AAD8FI22</accession>
<organism evidence="3 4">
    <name type="scientific">Biomphalaria pfeifferi</name>
    <name type="common">Bloodfluke planorb</name>
    <name type="synonym">Freshwater snail</name>
    <dbReference type="NCBI Taxonomy" id="112525"/>
    <lineage>
        <taxon>Eukaryota</taxon>
        <taxon>Metazoa</taxon>
        <taxon>Spiralia</taxon>
        <taxon>Lophotrochozoa</taxon>
        <taxon>Mollusca</taxon>
        <taxon>Gastropoda</taxon>
        <taxon>Heterobranchia</taxon>
        <taxon>Euthyneura</taxon>
        <taxon>Panpulmonata</taxon>
        <taxon>Hygrophila</taxon>
        <taxon>Lymnaeoidea</taxon>
        <taxon>Planorbidae</taxon>
        <taxon>Biomphalaria</taxon>
    </lineage>
</organism>
<dbReference type="EMBL" id="JASAOG010000016">
    <property type="protein sequence ID" value="KAK0064698.1"/>
    <property type="molecule type" value="Genomic_DNA"/>
</dbReference>
<keyword evidence="1" id="KW-0812">Transmembrane</keyword>
<evidence type="ECO:0000313" key="3">
    <source>
        <dbReference type="EMBL" id="KAK0064698.1"/>
    </source>
</evidence>
<keyword evidence="1" id="KW-1133">Transmembrane helix</keyword>
<evidence type="ECO:0000259" key="2">
    <source>
        <dbReference type="PROSITE" id="PS50835"/>
    </source>
</evidence>
<reference evidence="3" key="2">
    <citation type="submission" date="2023-04" db="EMBL/GenBank/DDBJ databases">
        <authorList>
            <person name="Bu L."/>
            <person name="Lu L."/>
            <person name="Laidemitt M.R."/>
            <person name="Zhang S.M."/>
            <person name="Mutuku M."/>
            <person name="Mkoji G."/>
            <person name="Steinauer M."/>
            <person name="Loker E.S."/>
        </authorList>
    </citation>
    <scope>NUCLEOTIDE SEQUENCE</scope>
    <source>
        <strain evidence="3">KasaAsao</strain>
        <tissue evidence="3">Whole Snail</tissue>
    </source>
</reference>
<feature type="non-terminal residue" evidence="3">
    <location>
        <position position="324"/>
    </location>
</feature>
<feature type="transmembrane region" description="Helical" evidence="1">
    <location>
        <begin position="12"/>
        <end position="35"/>
    </location>
</feature>
<protein>
    <recommendedName>
        <fullName evidence="2">Ig-like domain-containing protein</fullName>
    </recommendedName>
</protein>
<name>A0AAD8FI22_BIOPF</name>
<evidence type="ECO:0000313" key="4">
    <source>
        <dbReference type="Proteomes" id="UP001233172"/>
    </source>
</evidence>
<dbReference type="AlphaFoldDB" id="A0AAD8FI22"/>
<dbReference type="PROSITE" id="PS50835">
    <property type="entry name" value="IG_LIKE"/>
    <property type="match status" value="1"/>
</dbReference>
<sequence>LRIGDQHARWFFFLICAMGLSRAILLNILICIVGVCTNQFTTSLNGLLNRDQKDLSTFNLSCIVIVHSVSPPESLTSVIIARKTYGESEFSKLAVLETYLSPTSIGDPQLKIFIPPSKRWAATYDTNYTTIDKYLSKLILAITDFQCEDTGTYKCISMVDNGTSVQDIVLGEEVTTAALVSVNLALTPLVEGEDVTLIDAGVNRTYTCNATGPPDIKIDWIFQRHLVVGKIFGYDALYYPKERSDGTPVCPMHSSVIHKSFEDTDNGTTIFCVVTDTNGKELAKKQLNIVLRAPEKGYFSNVASMKQSLTLLLSIYICKTFVTD</sequence>
<gene>
    <name evidence="3" type="ORF">Bpfe_005787</name>
</gene>
<reference evidence="3" key="1">
    <citation type="journal article" date="2023" name="PLoS Negl. Trop. Dis.">
        <title>A genome sequence for Biomphalaria pfeifferi, the major vector snail for the human-infecting parasite Schistosoma mansoni.</title>
        <authorList>
            <person name="Bu L."/>
            <person name="Lu L."/>
            <person name="Laidemitt M.R."/>
            <person name="Zhang S.M."/>
            <person name="Mutuku M."/>
            <person name="Mkoji G."/>
            <person name="Steinauer M."/>
            <person name="Loker E.S."/>
        </authorList>
    </citation>
    <scope>NUCLEOTIDE SEQUENCE</scope>
    <source>
        <strain evidence="3">KasaAsao</strain>
    </source>
</reference>
<proteinExistence type="predicted"/>
<dbReference type="Proteomes" id="UP001233172">
    <property type="component" value="Unassembled WGS sequence"/>
</dbReference>
<keyword evidence="4" id="KW-1185">Reference proteome</keyword>
<feature type="domain" description="Ig-like" evidence="2">
    <location>
        <begin position="172"/>
        <end position="288"/>
    </location>
</feature>
<comment type="caution">
    <text evidence="3">The sequence shown here is derived from an EMBL/GenBank/DDBJ whole genome shotgun (WGS) entry which is preliminary data.</text>
</comment>